<keyword evidence="14" id="KW-1185">Reference proteome</keyword>
<dbReference type="Gene3D" id="2.40.70.10">
    <property type="entry name" value="Acid Proteases"/>
    <property type="match status" value="1"/>
</dbReference>
<evidence type="ECO:0000313" key="14">
    <source>
        <dbReference type="Proteomes" id="UP001160148"/>
    </source>
</evidence>
<sequence length="752" mass="83942">MNSLHQPTVGFERKAEFTKTQSAVKSSTSWGSRSAVQPVQPKPSNASVSSGSSVNSAAMCWNCRTVGHLSRSAICYGCGVVGHIRPNCPERGQSSVAVVARETRSHPYRRFGRINGQEVDVLLDTGSHYNLVKASVAINCGLSVKPTDKSLYGLGSTTIPSVRAVGMAYAEIAVDDVCPGQVSMLVLPDTVQQPDVIIGREWLDMPSVEYRKVDGQLHLYQAEPCSGQTETTVTTVGCNADFIHTMEQHVIPARLPLLEADFGYVKLDATAVEREGLIELVNEYRECFAKDLGELGCTPLMTVDINEVPGNRPVVCRPYKTTQSDREEIAKIVADWKLHGVVRDTVSPYASSVLLVKQAGGKNRLCIDFRRLNKQTVRQHYPFPDMHEQLESLAEGRMFTQLDLASGYLQIPLSTEASEKTAFITSDTTGEFTRMPFGLSGAVAEFTRLMQRVIGPLQGKIVRNYLDDMIIEGRDWTDMLRKLRLVLDRFRDAKLTLKPPKCQFGTAQVEFLGFVVENGEIHPGREKTRAIVEYPVPSDVHSVRRFLGLTGFFRRFVLGYAVIAEPLTALLRKGVKFQWADGQEQAFRKLQDALVGDTVQCMFRRDAEVTKLHIDASADGLGASRKTSDAESRYHSSKLELLCLVWAVNKLRQFLFGIKFVILTDCQALVYLNNFKNLNAQAACWHDSLQEYEYEVKYRASHQMTHVDALFRAPVSTEEPPLDDVLVFYCLKKNECRCVSLQMLTLPVSSWT</sequence>
<evidence type="ECO:0000256" key="1">
    <source>
        <dbReference type="ARBA" id="ARBA00012493"/>
    </source>
</evidence>
<evidence type="ECO:0000256" key="3">
    <source>
        <dbReference type="ARBA" id="ARBA00022695"/>
    </source>
</evidence>
<dbReference type="EMBL" id="CARXXK010000002">
    <property type="protein sequence ID" value="CAI6352885.1"/>
    <property type="molecule type" value="Genomic_DNA"/>
</dbReference>
<dbReference type="InterPro" id="IPR001878">
    <property type="entry name" value="Znf_CCHC"/>
</dbReference>
<dbReference type="Pfam" id="PF17917">
    <property type="entry name" value="RT_RNaseH"/>
    <property type="match status" value="1"/>
</dbReference>
<dbReference type="AlphaFoldDB" id="A0AAV0WAX2"/>
<evidence type="ECO:0000256" key="2">
    <source>
        <dbReference type="ARBA" id="ARBA00022679"/>
    </source>
</evidence>
<organism evidence="13 14">
    <name type="scientific">Macrosiphum euphorbiae</name>
    <name type="common">potato aphid</name>
    <dbReference type="NCBI Taxonomy" id="13131"/>
    <lineage>
        <taxon>Eukaryota</taxon>
        <taxon>Metazoa</taxon>
        <taxon>Ecdysozoa</taxon>
        <taxon>Arthropoda</taxon>
        <taxon>Hexapoda</taxon>
        <taxon>Insecta</taxon>
        <taxon>Pterygota</taxon>
        <taxon>Neoptera</taxon>
        <taxon>Paraneoptera</taxon>
        <taxon>Hemiptera</taxon>
        <taxon>Sternorrhyncha</taxon>
        <taxon>Aphidomorpha</taxon>
        <taxon>Aphidoidea</taxon>
        <taxon>Aphididae</taxon>
        <taxon>Macrosiphini</taxon>
        <taxon>Macrosiphum</taxon>
    </lineage>
</organism>
<dbReference type="PANTHER" id="PTHR37984">
    <property type="entry name" value="PROTEIN CBG26694"/>
    <property type="match status" value="1"/>
</dbReference>
<dbReference type="Gene3D" id="4.10.60.10">
    <property type="entry name" value="Zinc finger, CCHC-type"/>
    <property type="match status" value="1"/>
</dbReference>
<keyword evidence="8" id="KW-0863">Zinc-finger</keyword>
<dbReference type="GO" id="GO:0006508">
    <property type="term" value="P:proteolysis"/>
    <property type="evidence" value="ECO:0007669"/>
    <property type="project" value="InterPro"/>
</dbReference>
<keyword evidence="5" id="KW-0255">Endonuclease</keyword>
<dbReference type="InterPro" id="IPR041373">
    <property type="entry name" value="RT_RNaseH"/>
</dbReference>
<dbReference type="InterPro" id="IPR001995">
    <property type="entry name" value="Peptidase_A2_cat"/>
</dbReference>
<dbReference type="InterPro" id="IPR043128">
    <property type="entry name" value="Rev_trsase/Diguanyl_cyclase"/>
</dbReference>
<keyword evidence="3" id="KW-0548">Nucleotidyltransferase</keyword>
<dbReference type="Gene3D" id="3.30.70.270">
    <property type="match status" value="2"/>
</dbReference>
<dbReference type="SMART" id="SM00343">
    <property type="entry name" value="ZnF_C2HC"/>
    <property type="match status" value="2"/>
</dbReference>
<dbReference type="GO" id="GO:0004519">
    <property type="term" value="F:endonuclease activity"/>
    <property type="evidence" value="ECO:0007669"/>
    <property type="project" value="UniProtKB-KW"/>
</dbReference>
<evidence type="ECO:0000256" key="6">
    <source>
        <dbReference type="ARBA" id="ARBA00022801"/>
    </source>
</evidence>
<dbReference type="SUPFAM" id="SSF56672">
    <property type="entry name" value="DNA/RNA polymerases"/>
    <property type="match status" value="1"/>
</dbReference>
<dbReference type="Gene3D" id="3.10.10.10">
    <property type="entry name" value="HIV Type 1 Reverse Transcriptase, subunit A, domain 1"/>
    <property type="match status" value="1"/>
</dbReference>
<evidence type="ECO:0000259" key="11">
    <source>
        <dbReference type="PROSITE" id="PS50175"/>
    </source>
</evidence>
<dbReference type="PROSITE" id="PS50878">
    <property type="entry name" value="RT_POL"/>
    <property type="match status" value="1"/>
</dbReference>
<dbReference type="PANTHER" id="PTHR37984:SF5">
    <property type="entry name" value="PROTEIN NYNRIN-LIKE"/>
    <property type="match status" value="1"/>
</dbReference>
<dbReference type="InterPro" id="IPR000477">
    <property type="entry name" value="RT_dom"/>
</dbReference>
<dbReference type="InterPro" id="IPR050951">
    <property type="entry name" value="Retrovirus_Pol_polyprotein"/>
</dbReference>
<dbReference type="InterPro" id="IPR036875">
    <property type="entry name" value="Znf_CCHC_sf"/>
</dbReference>
<keyword evidence="2" id="KW-0808">Transferase</keyword>
<dbReference type="Pfam" id="PF00078">
    <property type="entry name" value="RVT_1"/>
    <property type="match status" value="1"/>
</dbReference>
<keyword evidence="8" id="KW-0862">Zinc</keyword>
<dbReference type="FunFam" id="3.30.70.270:FF:000020">
    <property type="entry name" value="Transposon Tf2-6 polyprotein-like Protein"/>
    <property type="match status" value="1"/>
</dbReference>
<evidence type="ECO:0000259" key="12">
    <source>
        <dbReference type="PROSITE" id="PS50878"/>
    </source>
</evidence>
<dbReference type="GO" id="GO:0008270">
    <property type="term" value="F:zinc ion binding"/>
    <property type="evidence" value="ECO:0007669"/>
    <property type="project" value="UniProtKB-KW"/>
</dbReference>
<dbReference type="CDD" id="cd01647">
    <property type="entry name" value="RT_LTR"/>
    <property type="match status" value="1"/>
</dbReference>
<dbReference type="SUPFAM" id="SSF50630">
    <property type="entry name" value="Acid proteases"/>
    <property type="match status" value="1"/>
</dbReference>
<evidence type="ECO:0000313" key="13">
    <source>
        <dbReference type="EMBL" id="CAI6352885.1"/>
    </source>
</evidence>
<evidence type="ECO:0000256" key="7">
    <source>
        <dbReference type="ARBA" id="ARBA00022918"/>
    </source>
</evidence>
<keyword evidence="4" id="KW-0540">Nuclease</keyword>
<dbReference type="CDD" id="cd09274">
    <property type="entry name" value="RNase_HI_RT_Ty3"/>
    <property type="match status" value="1"/>
</dbReference>
<proteinExistence type="predicted"/>
<dbReference type="InterPro" id="IPR021109">
    <property type="entry name" value="Peptidase_aspartic_dom_sf"/>
</dbReference>
<gene>
    <name evidence="13" type="ORF">MEUPH1_LOCUS9076</name>
</gene>
<keyword evidence="6" id="KW-0378">Hydrolase</keyword>
<feature type="compositionally biased region" description="Polar residues" evidence="9">
    <location>
        <begin position="18"/>
        <end position="37"/>
    </location>
</feature>
<feature type="domain" description="CCHC-type" evidence="10">
    <location>
        <begin position="75"/>
        <end position="90"/>
    </location>
</feature>
<evidence type="ECO:0000256" key="9">
    <source>
        <dbReference type="SAM" id="MobiDB-lite"/>
    </source>
</evidence>
<accession>A0AAV0WAX2</accession>
<keyword evidence="8" id="KW-0479">Metal-binding</keyword>
<dbReference type="PROSITE" id="PS50158">
    <property type="entry name" value="ZF_CCHC"/>
    <property type="match status" value="1"/>
</dbReference>
<evidence type="ECO:0000259" key="10">
    <source>
        <dbReference type="PROSITE" id="PS50158"/>
    </source>
</evidence>
<name>A0AAV0WAX2_9HEMI</name>
<evidence type="ECO:0000256" key="8">
    <source>
        <dbReference type="PROSITE-ProRule" id="PRU00047"/>
    </source>
</evidence>
<dbReference type="GO" id="GO:0003676">
    <property type="term" value="F:nucleic acid binding"/>
    <property type="evidence" value="ECO:0007669"/>
    <property type="project" value="InterPro"/>
</dbReference>
<protein>
    <recommendedName>
        <fullName evidence="1">RNA-directed DNA polymerase</fullName>
        <ecNumber evidence="1">2.7.7.49</ecNumber>
    </recommendedName>
</protein>
<comment type="caution">
    <text evidence="13">The sequence shown here is derived from an EMBL/GenBank/DDBJ whole genome shotgun (WGS) entry which is preliminary data.</text>
</comment>
<dbReference type="Pfam" id="PF13650">
    <property type="entry name" value="Asp_protease_2"/>
    <property type="match status" value="1"/>
</dbReference>
<dbReference type="GO" id="GO:0004190">
    <property type="term" value="F:aspartic-type endopeptidase activity"/>
    <property type="evidence" value="ECO:0007669"/>
    <property type="project" value="InterPro"/>
</dbReference>
<feature type="domain" description="Reverse transcriptase" evidence="12">
    <location>
        <begin position="337"/>
        <end position="516"/>
    </location>
</feature>
<dbReference type="GO" id="GO:0003964">
    <property type="term" value="F:RNA-directed DNA polymerase activity"/>
    <property type="evidence" value="ECO:0007669"/>
    <property type="project" value="UniProtKB-KW"/>
</dbReference>
<dbReference type="PROSITE" id="PS50175">
    <property type="entry name" value="ASP_PROT_RETROV"/>
    <property type="match status" value="1"/>
</dbReference>
<reference evidence="13 14" key="1">
    <citation type="submission" date="2023-01" db="EMBL/GenBank/DDBJ databases">
        <authorList>
            <person name="Whitehead M."/>
        </authorList>
    </citation>
    <scope>NUCLEOTIDE SEQUENCE [LARGE SCALE GENOMIC DNA]</scope>
</reference>
<dbReference type="Proteomes" id="UP001160148">
    <property type="component" value="Unassembled WGS sequence"/>
</dbReference>
<evidence type="ECO:0000256" key="4">
    <source>
        <dbReference type="ARBA" id="ARBA00022722"/>
    </source>
</evidence>
<dbReference type="CDD" id="cd00303">
    <property type="entry name" value="retropepsin_like"/>
    <property type="match status" value="1"/>
</dbReference>
<evidence type="ECO:0000256" key="5">
    <source>
        <dbReference type="ARBA" id="ARBA00022759"/>
    </source>
</evidence>
<dbReference type="InterPro" id="IPR043502">
    <property type="entry name" value="DNA/RNA_pol_sf"/>
</dbReference>
<keyword evidence="7" id="KW-0695">RNA-directed DNA polymerase</keyword>
<dbReference type="SUPFAM" id="SSF57756">
    <property type="entry name" value="Retrovirus zinc finger-like domains"/>
    <property type="match status" value="1"/>
</dbReference>
<dbReference type="EC" id="2.7.7.49" evidence="1"/>
<feature type="domain" description="Peptidase A2" evidence="11">
    <location>
        <begin position="119"/>
        <end position="202"/>
    </location>
</feature>
<feature type="region of interest" description="Disordered" evidence="9">
    <location>
        <begin position="1"/>
        <end position="48"/>
    </location>
</feature>